<reference evidence="2 3" key="1">
    <citation type="journal article" date="2014" name="PLoS ONE">
        <title>Genome Sequence of Candidatus Nitrososphaera evergladensis from Group I.1b Enriched from Everglades Soil Reveals Novel Genomic Features of the Ammonia-Oxidizing Archaea.</title>
        <authorList>
            <person name="Zhalnina K.V."/>
            <person name="Dias R."/>
            <person name="Leonard M.T."/>
            <person name="Dorr de Quadros P."/>
            <person name="Camargo F.A."/>
            <person name="Drew J.C."/>
            <person name="Farmerie W.G."/>
            <person name="Daroub S.H."/>
            <person name="Triplett E.W."/>
        </authorList>
    </citation>
    <scope>NUCLEOTIDE SEQUENCE [LARGE SCALE GENOMIC DNA]</scope>
    <source>
        <strain evidence="2 3">SR1</strain>
    </source>
</reference>
<name>A0A075MSS9_9ARCH</name>
<sequence length="131" mass="12962">MANARLVIGLILAAATFALALTNTLGGLLAVEAVLRNVALIGTMTIPLAAAAFIVGWNQRSVLMAGLLAASGIAVIIPATIATGFFAFIVVPGPILGVIYGLGILGLGIAKGIKSARAMPPSSPSAATAAR</sequence>
<feature type="transmembrane region" description="Helical" evidence="1">
    <location>
        <begin position="38"/>
        <end position="57"/>
    </location>
</feature>
<protein>
    <submittedName>
        <fullName evidence="2">Uncharacterized protein</fullName>
    </submittedName>
</protein>
<dbReference type="HOGENOM" id="CLU_123710_0_0_2"/>
<proteinExistence type="predicted"/>
<gene>
    <name evidence="2" type="ORF">NTE_02151</name>
</gene>
<keyword evidence="1" id="KW-0472">Membrane</keyword>
<keyword evidence="3" id="KW-1185">Reference proteome</keyword>
<keyword evidence="1" id="KW-1133">Transmembrane helix</keyword>
<dbReference type="RefSeq" id="WP_148700821.1">
    <property type="nucleotide sequence ID" value="NZ_CP007174.1"/>
</dbReference>
<feature type="transmembrane region" description="Helical" evidence="1">
    <location>
        <begin position="95"/>
        <end position="113"/>
    </location>
</feature>
<dbReference type="KEGG" id="nev:NTE_02151"/>
<dbReference type="GeneID" id="41597876"/>
<evidence type="ECO:0000313" key="3">
    <source>
        <dbReference type="Proteomes" id="UP000028194"/>
    </source>
</evidence>
<dbReference type="Proteomes" id="UP000028194">
    <property type="component" value="Chromosome"/>
</dbReference>
<dbReference type="EMBL" id="CP007174">
    <property type="protein sequence ID" value="AIF84205.1"/>
    <property type="molecule type" value="Genomic_DNA"/>
</dbReference>
<organism evidence="2 3">
    <name type="scientific">Candidatus Nitrososphaera evergladensis SR1</name>
    <dbReference type="NCBI Taxonomy" id="1459636"/>
    <lineage>
        <taxon>Archaea</taxon>
        <taxon>Nitrososphaerota</taxon>
        <taxon>Nitrososphaeria</taxon>
        <taxon>Nitrososphaerales</taxon>
        <taxon>Nitrososphaeraceae</taxon>
        <taxon>Nitrososphaera</taxon>
    </lineage>
</organism>
<keyword evidence="1" id="KW-0812">Transmembrane</keyword>
<evidence type="ECO:0000313" key="2">
    <source>
        <dbReference type="EMBL" id="AIF84205.1"/>
    </source>
</evidence>
<evidence type="ECO:0000256" key="1">
    <source>
        <dbReference type="SAM" id="Phobius"/>
    </source>
</evidence>
<dbReference type="AlphaFoldDB" id="A0A075MSS9"/>
<accession>A0A075MSS9</accession>
<dbReference type="STRING" id="1459636.NTE_02151"/>
<feature type="transmembrane region" description="Helical" evidence="1">
    <location>
        <begin position="64"/>
        <end position="89"/>
    </location>
</feature>